<keyword evidence="3 7" id="KW-0732">Signal</keyword>
<keyword evidence="10" id="KW-1185">Reference proteome</keyword>
<keyword evidence="6" id="KW-0472">Membrane</keyword>
<evidence type="ECO:0000256" key="2">
    <source>
        <dbReference type="ARBA" id="ARBA00022525"/>
    </source>
</evidence>
<evidence type="ECO:0000256" key="5">
    <source>
        <dbReference type="SAM" id="MobiDB-lite"/>
    </source>
</evidence>
<dbReference type="GeneID" id="98318945"/>
<keyword evidence="6" id="KW-1133">Transmembrane helix</keyword>
<dbReference type="Proteomes" id="UP000051451">
    <property type="component" value="Unassembled WGS sequence"/>
</dbReference>
<evidence type="ECO:0000259" key="8">
    <source>
        <dbReference type="PROSITE" id="PS50847"/>
    </source>
</evidence>
<dbReference type="InterPro" id="IPR019931">
    <property type="entry name" value="LPXTG_anchor"/>
</dbReference>
<evidence type="ECO:0000256" key="1">
    <source>
        <dbReference type="ARBA" id="ARBA00022512"/>
    </source>
</evidence>
<proteinExistence type="predicted"/>
<dbReference type="PROSITE" id="PS50847">
    <property type="entry name" value="GRAM_POS_ANCHORING"/>
    <property type="match status" value="1"/>
</dbReference>
<feature type="region of interest" description="Disordered" evidence="5">
    <location>
        <begin position="296"/>
        <end position="371"/>
    </location>
</feature>
<feature type="compositionally biased region" description="Low complexity" evidence="5">
    <location>
        <begin position="323"/>
        <end position="346"/>
    </location>
</feature>
<dbReference type="PATRIC" id="fig|1423750.3.peg.942"/>
<name>A0A0R1VT13_9LACO</name>
<feature type="signal peptide" evidence="7">
    <location>
        <begin position="1"/>
        <end position="28"/>
    </location>
</feature>
<dbReference type="STRING" id="1423750.FC89_GL000918"/>
<evidence type="ECO:0000256" key="4">
    <source>
        <dbReference type="ARBA" id="ARBA00023088"/>
    </source>
</evidence>
<dbReference type="EMBL" id="AZGB01000016">
    <property type="protein sequence ID" value="KRM06051.1"/>
    <property type="molecule type" value="Genomic_DNA"/>
</dbReference>
<evidence type="ECO:0000256" key="7">
    <source>
        <dbReference type="SAM" id="SignalP"/>
    </source>
</evidence>
<dbReference type="RefSeq" id="WP_057871674.1">
    <property type="nucleotide sequence ID" value="NZ_AZGB01000016.1"/>
</dbReference>
<feature type="region of interest" description="Disordered" evidence="5">
    <location>
        <begin position="498"/>
        <end position="519"/>
    </location>
</feature>
<organism evidence="9 10">
    <name type="scientific">Liquorilactobacillus ghanensis DSM 18630</name>
    <dbReference type="NCBI Taxonomy" id="1423750"/>
    <lineage>
        <taxon>Bacteria</taxon>
        <taxon>Bacillati</taxon>
        <taxon>Bacillota</taxon>
        <taxon>Bacilli</taxon>
        <taxon>Lactobacillales</taxon>
        <taxon>Lactobacillaceae</taxon>
        <taxon>Liquorilactobacillus</taxon>
    </lineage>
</organism>
<feature type="transmembrane region" description="Helical" evidence="6">
    <location>
        <begin position="572"/>
        <end position="593"/>
    </location>
</feature>
<feature type="domain" description="Gram-positive cocci surface proteins LPxTG" evidence="8">
    <location>
        <begin position="563"/>
        <end position="601"/>
    </location>
</feature>
<keyword evidence="6" id="KW-0812">Transmembrane</keyword>
<dbReference type="Pfam" id="PF00746">
    <property type="entry name" value="Gram_pos_anchor"/>
    <property type="match status" value="1"/>
</dbReference>
<evidence type="ECO:0000256" key="3">
    <source>
        <dbReference type="ARBA" id="ARBA00022729"/>
    </source>
</evidence>
<evidence type="ECO:0000313" key="9">
    <source>
        <dbReference type="EMBL" id="KRM06051.1"/>
    </source>
</evidence>
<keyword evidence="1" id="KW-0134">Cell wall</keyword>
<evidence type="ECO:0000256" key="6">
    <source>
        <dbReference type="SAM" id="Phobius"/>
    </source>
</evidence>
<sequence length="601" mass="63039">MVKKRRSFWLMWLAAAVFMALGLTSALADTTQVLPDGSYSVQTSYYTDAAGTKSSNAMSSFWGQSGQLTVKNNQATLTFTQKAMMNLMTSATFDGHNLKKTANGQSGTWSVNLSPQDAVKLETQSIHSGTVVYNVNGSNYSQSFYVKLTSGLPATIDQPGDYQLGVKYDEADGENDSGQPSMIQSGGLWADQLTYHLDSAGSASINLEQPKMMDYMAQLSIDGQKMTKQAADKATSGSWTGTLPLSSVRKLTVGGKLVGNMTYTVPGLFTHNVDVIIVITSKQLVKADPLATTAVVDPDADSTSGTPATQPAPQPQPQPAPQPATGTSANNDTNTTDSKSTGSNSNATQQKNDTSAPAPQPKKDTPASTKTLSVTYNKIGSQGEDLNQPSMIQTDGIWSDQISLKDNGNGTVTVTLTQPKLMNYMTSAAFDGVTLDKHVASATAQSGSWTAVLPKSQVDKYKVGSKIVAKVSYTIPGAFTHNESVLVVIKGIAQGNDDKPAAAGKTSGDQLAPDKAATSDQLAPNVVATSDQPAVKTGSLNTDAAPVSAATLPLAVGNNQKVLPQTGNSGSLFLTILGIMVVALATIIGIFSLRRKNGKEI</sequence>
<accession>A0A0R1VT13</accession>
<keyword evidence="4" id="KW-0572">Peptidoglycan-anchor</keyword>
<comment type="caution">
    <text evidence="9">The sequence shown here is derived from an EMBL/GenBank/DDBJ whole genome shotgun (WGS) entry which is preliminary data.</text>
</comment>
<dbReference type="Gene3D" id="2.60.40.1850">
    <property type="match status" value="1"/>
</dbReference>
<gene>
    <name evidence="9" type="ORF">FC89_GL000918</name>
</gene>
<feature type="chain" id="PRO_5006412403" description="Gram-positive cocci surface proteins LPxTG domain-containing protein" evidence="7">
    <location>
        <begin position="29"/>
        <end position="601"/>
    </location>
</feature>
<dbReference type="AlphaFoldDB" id="A0A0R1VT13"/>
<feature type="compositionally biased region" description="Pro residues" evidence="5">
    <location>
        <begin position="310"/>
        <end position="322"/>
    </location>
</feature>
<reference evidence="9 10" key="1">
    <citation type="journal article" date="2015" name="Genome Announc.">
        <title>Expanding the biotechnology potential of lactobacilli through comparative genomics of 213 strains and associated genera.</title>
        <authorList>
            <person name="Sun Z."/>
            <person name="Harris H.M."/>
            <person name="McCann A."/>
            <person name="Guo C."/>
            <person name="Argimon S."/>
            <person name="Zhang W."/>
            <person name="Yang X."/>
            <person name="Jeffery I.B."/>
            <person name="Cooney J.C."/>
            <person name="Kagawa T.F."/>
            <person name="Liu W."/>
            <person name="Song Y."/>
            <person name="Salvetti E."/>
            <person name="Wrobel A."/>
            <person name="Rasinkangas P."/>
            <person name="Parkhill J."/>
            <person name="Rea M.C."/>
            <person name="O'Sullivan O."/>
            <person name="Ritari J."/>
            <person name="Douillard F.P."/>
            <person name="Paul Ross R."/>
            <person name="Yang R."/>
            <person name="Briner A.E."/>
            <person name="Felis G.E."/>
            <person name="de Vos W.M."/>
            <person name="Barrangou R."/>
            <person name="Klaenhammer T.R."/>
            <person name="Caufield P.W."/>
            <person name="Cui Y."/>
            <person name="Zhang H."/>
            <person name="O'Toole P.W."/>
        </authorList>
    </citation>
    <scope>NUCLEOTIDE SEQUENCE [LARGE SCALE GENOMIC DNA]</scope>
    <source>
        <strain evidence="9 10">DSM 18630</strain>
    </source>
</reference>
<keyword evidence="2" id="KW-0964">Secreted</keyword>
<evidence type="ECO:0000313" key="10">
    <source>
        <dbReference type="Proteomes" id="UP000051451"/>
    </source>
</evidence>
<dbReference type="OrthoDB" id="9888388at2"/>
<dbReference type="InterPro" id="IPR037250">
    <property type="entry name" value="NEAT_dom_sf"/>
</dbReference>
<protein>
    <recommendedName>
        <fullName evidence="8">Gram-positive cocci surface proteins LPxTG domain-containing protein</fullName>
    </recommendedName>
</protein>
<dbReference type="NCBIfam" id="TIGR01167">
    <property type="entry name" value="LPXTG_anchor"/>
    <property type="match status" value="1"/>
</dbReference>
<feature type="compositionally biased region" description="Polar residues" evidence="5">
    <location>
        <begin position="347"/>
        <end position="357"/>
    </location>
</feature>